<sequence>MMRGSSTYNYFNKSYLEQHPEHFPQGCQLKSVVVYQLLALQVFKYNSPSTKTIRVPQDSFITDDHRKSLHI</sequence>
<dbReference type="EMBL" id="KZ662771">
    <property type="protein sequence ID" value="PPS19352.1"/>
    <property type="molecule type" value="Genomic_DNA"/>
</dbReference>
<proteinExistence type="predicted"/>
<evidence type="ECO:0000313" key="1">
    <source>
        <dbReference type="EMBL" id="PPS19352.1"/>
    </source>
</evidence>
<name>A0A2P5YUV3_GOSBA</name>
<dbReference type="Proteomes" id="UP000239757">
    <property type="component" value="Unassembled WGS sequence"/>
</dbReference>
<accession>A0A2P5YUV3</accession>
<evidence type="ECO:0000313" key="2">
    <source>
        <dbReference type="Proteomes" id="UP000239757"/>
    </source>
</evidence>
<protein>
    <submittedName>
        <fullName evidence="1">Uncharacterized protein</fullName>
    </submittedName>
</protein>
<dbReference type="AlphaFoldDB" id="A0A2P5YUV3"/>
<gene>
    <name evidence="1" type="ORF">GOBAR_AA01224</name>
</gene>
<reference evidence="1 2" key="1">
    <citation type="submission" date="2015-01" db="EMBL/GenBank/DDBJ databases">
        <title>Genome of allotetraploid Gossypium barbadense reveals genomic plasticity and fiber elongation in cotton evolution.</title>
        <authorList>
            <person name="Chen X."/>
            <person name="Liu X."/>
            <person name="Zhao B."/>
            <person name="Zheng H."/>
            <person name="Hu Y."/>
            <person name="Lu G."/>
            <person name="Yang C."/>
            <person name="Chen J."/>
            <person name="Shan C."/>
            <person name="Zhang L."/>
            <person name="Zhou Y."/>
            <person name="Wang L."/>
            <person name="Guo W."/>
            <person name="Bai Y."/>
            <person name="Ruan J."/>
            <person name="Shangguan X."/>
            <person name="Mao Y."/>
            <person name="Jiang J."/>
            <person name="Zhu Y."/>
            <person name="Lei J."/>
            <person name="Kang H."/>
            <person name="Chen S."/>
            <person name="He X."/>
            <person name="Wang R."/>
            <person name="Wang Y."/>
            <person name="Chen J."/>
            <person name="Wang L."/>
            <person name="Yu S."/>
            <person name="Wang B."/>
            <person name="Wei J."/>
            <person name="Song S."/>
            <person name="Lu X."/>
            <person name="Gao Z."/>
            <person name="Gu W."/>
            <person name="Deng X."/>
            <person name="Ma D."/>
            <person name="Wang S."/>
            <person name="Liang W."/>
            <person name="Fang L."/>
            <person name="Cai C."/>
            <person name="Zhu X."/>
            <person name="Zhou B."/>
            <person name="Zhang Y."/>
            <person name="Chen Z."/>
            <person name="Xu S."/>
            <person name="Zhu R."/>
            <person name="Wang S."/>
            <person name="Zhang T."/>
            <person name="Zhao G."/>
        </authorList>
    </citation>
    <scope>NUCLEOTIDE SEQUENCE [LARGE SCALE GENOMIC DNA]</scope>
    <source>
        <strain evidence="2">cv. Xinhai21</strain>
        <tissue evidence="1">Leaf</tissue>
    </source>
</reference>
<organism evidence="1 2">
    <name type="scientific">Gossypium barbadense</name>
    <name type="common">Sea Island cotton</name>
    <name type="synonym">Hibiscus barbadensis</name>
    <dbReference type="NCBI Taxonomy" id="3634"/>
    <lineage>
        <taxon>Eukaryota</taxon>
        <taxon>Viridiplantae</taxon>
        <taxon>Streptophyta</taxon>
        <taxon>Embryophyta</taxon>
        <taxon>Tracheophyta</taxon>
        <taxon>Spermatophyta</taxon>
        <taxon>Magnoliopsida</taxon>
        <taxon>eudicotyledons</taxon>
        <taxon>Gunneridae</taxon>
        <taxon>Pentapetalae</taxon>
        <taxon>rosids</taxon>
        <taxon>malvids</taxon>
        <taxon>Malvales</taxon>
        <taxon>Malvaceae</taxon>
        <taxon>Malvoideae</taxon>
        <taxon>Gossypium</taxon>
    </lineage>
</organism>